<dbReference type="Pfam" id="PF13011">
    <property type="entry name" value="LZ_Tnp_IS481"/>
    <property type="match status" value="1"/>
</dbReference>
<reference evidence="3" key="1">
    <citation type="journal article" date="2020" name="mSystems">
        <title>Genome- and Community-Level Interaction Insights into Carbon Utilization and Element Cycling Functions of Hydrothermarchaeota in Hydrothermal Sediment.</title>
        <authorList>
            <person name="Zhou Z."/>
            <person name="Liu Y."/>
            <person name="Xu W."/>
            <person name="Pan J."/>
            <person name="Luo Z.H."/>
            <person name="Li M."/>
        </authorList>
    </citation>
    <scope>NUCLEOTIDE SEQUENCE [LARGE SCALE GENOMIC DNA]</scope>
    <source>
        <strain evidence="3">SpSt-381</strain>
    </source>
</reference>
<feature type="domain" description="DNA-binding" evidence="2">
    <location>
        <begin position="4"/>
        <end position="47"/>
    </location>
</feature>
<sequence>MKLQRGARTCRAGRALLVGRVLEAGWTVTRAAEASWIGRRTAHPWLSAMPPGTRPAWPTAAGGAGAPAGTTCTLPVPPARSSPRPTTWAGCGPGGEPRPETPPLGEHRAQEVARLGLLEEVAVEHARARELEDACRHERGRVRARVHGEHAGGRHHEVVGRAHQRVHAVVAQLREQPGVGLVVRGDRRVASVRGGGRGVVEPPQELRVRRLRHEARKIPHALGRDPLHGAEDPLDREQTREARH</sequence>
<accession>A0A832MKE1</accession>
<organism evidence="3">
    <name type="scientific">Eiseniibacteriota bacterium</name>
    <dbReference type="NCBI Taxonomy" id="2212470"/>
    <lineage>
        <taxon>Bacteria</taxon>
        <taxon>Candidatus Eiseniibacteriota</taxon>
    </lineage>
</organism>
<gene>
    <name evidence="3" type="ORF">ENR23_02705</name>
</gene>
<dbReference type="InterPro" id="IPR024967">
    <property type="entry name" value="DNA-bd_IS481-type"/>
</dbReference>
<evidence type="ECO:0000313" key="3">
    <source>
        <dbReference type="EMBL" id="HGZ42330.1"/>
    </source>
</evidence>
<evidence type="ECO:0000256" key="1">
    <source>
        <dbReference type="SAM" id="MobiDB-lite"/>
    </source>
</evidence>
<feature type="region of interest" description="Disordered" evidence="1">
    <location>
        <begin position="76"/>
        <end position="105"/>
    </location>
</feature>
<name>A0A832MKE1_UNCEI</name>
<dbReference type="AlphaFoldDB" id="A0A832MKE1"/>
<protein>
    <recommendedName>
        <fullName evidence="2">DNA-binding domain-containing protein</fullName>
    </recommendedName>
</protein>
<proteinExistence type="predicted"/>
<feature type="compositionally biased region" description="Basic and acidic residues" evidence="1">
    <location>
        <begin position="222"/>
        <end position="244"/>
    </location>
</feature>
<dbReference type="EMBL" id="DSQF01000004">
    <property type="protein sequence ID" value="HGZ42330.1"/>
    <property type="molecule type" value="Genomic_DNA"/>
</dbReference>
<evidence type="ECO:0000259" key="2">
    <source>
        <dbReference type="Pfam" id="PF13011"/>
    </source>
</evidence>
<feature type="region of interest" description="Disordered" evidence="1">
    <location>
        <begin position="218"/>
        <end position="244"/>
    </location>
</feature>
<comment type="caution">
    <text evidence="3">The sequence shown here is derived from an EMBL/GenBank/DDBJ whole genome shotgun (WGS) entry which is preliminary data.</text>
</comment>